<dbReference type="PANTHER" id="PTHR31744">
    <property type="entry name" value="PROTEIN CUP-SHAPED COTYLEDON 2-RELATED"/>
    <property type="match status" value="1"/>
</dbReference>
<evidence type="ECO:0000256" key="11">
    <source>
        <dbReference type="SAM" id="MobiDB-lite"/>
    </source>
</evidence>
<keyword evidence="9" id="KW-0804">Transcription</keyword>
<evidence type="ECO:0000256" key="9">
    <source>
        <dbReference type="ARBA" id="ARBA00023163"/>
    </source>
</evidence>
<feature type="transmembrane region" description="Helical" evidence="12">
    <location>
        <begin position="543"/>
        <end position="566"/>
    </location>
</feature>
<feature type="region of interest" description="Disordered" evidence="11">
    <location>
        <begin position="164"/>
        <end position="205"/>
    </location>
</feature>
<keyword evidence="7 12" id="KW-0472">Membrane</keyword>
<reference evidence="15" key="1">
    <citation type="submission" date="2025-08" db="UniProtKB">
        <authorList>
            <consortium name="RefSeq"/>
        </authorList>
    </citation>
    <scope>IDENTIFICATION</scope>
</reference>
<keyword evidence="6" id="KW-0238">DNA-binding</keyword>
<name>A0AB40AHL8_DIOCR</name>
<keyword evidence="5" id="KW-0805">Transcription regulation</keyword>
<evidence type="ECO:0000256" key="6">
    <source>
        <dbReference type="ARBA" id="ARBA00023125"/>
    </source>
</evidence>
<dbReference type="RefSeq" id="XP_039114319.1">
    <property type="nucleotide sequence ID" value="XM_039258385.1"/>
</dbReference>
<keyword evidence="3 12" id="KW-0812">Transmembrane</keyword>
<comment type="subcellular location">
    <subcellularLocation>
        <location evidence="2">Membrane</location>
        <topology evidence="2">Single-pass membrane protein</topology>
    </subcellularLocation>
    <subcellularLocation>
        <location evidence="1">Nucleus</location>
    </subcellularLocation>
</comment>
<dbReference type="InterPro" id="IPR003441">
    <property type="entry name" value="NAC-dom"/>
</dbReference>
<dbReference type="PROSITE" id="PS51005">
    <property type="entry name" value="NAC"/>
    <property type="match status" value="1"/>
</dbReference>
<dbReference type="GO" id="GO:0000976">
    <property type="term" value="F:transcription cis-regulatory region binding"/>
    <property type="evidence" value="ECO:0007669"/>
    <property type="project" value="UniProtKB-ARBA"/>
</dbReference>
<feature type="compositionally biased region" description="Polar residues" evidence="11">
    <location>
        <begin position="166"/>
        <end position="190"/>
    </location>
</feature>
<feature type="compositionally biased region" description="Polar residues" evidence="11">
    <location>
        <begin position="494"/>
        <end position="517"/>
    </location>
</feature>
<keyword evidence="4 12" id="KW-1133">Transmembrane helix</keyword>
<sequence>MVSIPWERLPLGYRFRPTDEELINHYLKRKINGSINSDSDVVIPEIDVCKCEPWDLPDRSLIRSDDAEWFFFSPKDRKYPSGNRANRATIAGYWKATGKDRIIRSRNRSLIGTKKTLVFYEGRAPKGVRTHWIMHEYRTTEPEFETGDQGGFVLYRLFDKSDERNSSPSEIEGSGQSALPASSSPGNTLNETEEFSTPPDQEIPSNLLDDQQHLAYRSGCSASLKQGESVCTSNAASKLVDHETNVAGESEDQVVENLLKYFNPDNEQPYLDGFTAIISPMQTCKDSPILSEMNQELCKELFPNDIAEQESNEFRGTILNGQEGQSSQRRGEADLERFHRQFLTPKDTLPEAPAFAAMPLPDVVENEDSFFNFYEMEQEYPSLAFLGVSGTADDHLEIENTMMVTTQQSQPGIPAEQSSNYDYLIDNKVGLGSIASTGIRINPRPPMPESSYSTAQQGTTSRRLRLETTLTRRNSGNQSTGMRINPRPTMPESLYSQQGSTSGRLRLQTTPTRSNPSVRPYQRGGSISSAGSSVSVTHANLKWLMFIVLLMSGFVFYWYLSSVFFVY</sequence>
<dbReference type="GO" id="GO:0016020">
    <property type="term" value="C:membrane"/>
    <property type="evidence" value="ECO:0007669"/>
    <property type="project" value="UniProtKB-SubCell"/>
</dbReference>
<dbReference type="InterPro" id="IPR036093">
    <property type="entry name" value="NAC_dom_sf"/>
</dbReference>
<evidence type="ECO:0000256" key="7">
    <source>
        <dbReference type="ARBA" id="ARBA00023136"/>
    </source>
</evidence>
<protein>
    <submittedName>
        <fullName evidence="15">Protein NTM1-like 9</fullName>
    </submittedName>
</protein>
<dbReference type="AlphaFoldDB" id="A0AB40AHL8"/>
<evidence type="ECO:0000313" key="14">
    <source>
        <dbReference type="Proteomes" id="UP001515500"/>
    </source>
</evidence>
<evidence type="ECO:0000256" key="2">
    <source>
        <dbReference type="ARBA" id="ARBA00004167"/>
    </source>
</evidence>
<evidence type="ECO:0000259" key="13">
    <source>
        <dbReference type="PROSITE" id="PS51005"/>
    </source>
</evidence>
<keyword evidence="14" id="KW-1185">Reference proteome</keyword>
<dbReference type="SUPFAM" id="SSF101941">
    <property type="entry name" value="NAC domain"/>
    <property type="match status" value="1"/>
</dbReference>
<gene>
    <name evidence="15" type="primary">LOC120249752</name>
</gene>
<evidence type="ECO:0000256" key="10">
    <source>
        <dbReference type="ARBA" id="ARBA00023242"/>
    </source>
</evidence>
<dbReference type="FunFam" id="2.170.150.80:FF:000002">
    <property type="entry name" value="Nac domain-containing protein 86"/>
    <property type="match status" value="1"/>
</dbReference>
<evidence type="ECO:0000256" key="5">
    <source>
        <dbReference type="ARBA" id="ARBA00023015"/>
    </source>
</evidence>
<dbReference type="Gene3D" id="2.170.150.80">
    <property type="entry name" value="NAC domain"/>
    <property type="match status" value="1"/>
</dbReference>
<evidence type="ECO:0000313" key="15">
    <source>
        <dbReference type="RefSeq" id="XP_039114319.1"/>
    </source>
</evidence>
<evidence type="ECO:0000256" key="1">
    <source>
        <dbReference type="ARBA" id="ARBA00004123"/>
    </source>
</evidence>
<organism evidence="14 15">
    <name type="scientific">Dioscorea cayennensis subsp. rotundata</name>
    <name type="common">White Guinea yam</name>
    <name type="synonym">Dioscorea rotundata</name>
    <dbReference type="NCBI Taxonomy" id="55577"/>
    <lineage>
        <taxon>Eukaryota</taxon>
        <taxon>Viridiplantae</taxon>
        <taxon>Streptophyta</taxon>
        <taxon>Embryophyta</taxon>
        <taxon>Tracheophyta</taxon>
        <taxon>Spermatophyta</taxon>
        <taxon>Magnoliopsida</taxon>
        <taxon>Liliopsida</taxon>
        <taxon>Dioscoreales</taxon>
        <taxon>Dioscoreaceae</taxon>
        <taxon>Dioscorea</taxon>
    </lineage>
</organism>
<proteinExistence type="predicted"/>
<dbReference type="Proteomes" id="UP001515500">
    <property type="component" value="Chromosome 19"/>
</dbReference>
<dbReference type="Pfam" id="PF02365">
    <property type="entry name" value="NAM"/>
    <property type="match status" value="1"/>
</dbReference>
<dbReference type="GeneID" id="120249752"/>
<dbReference type="GO" id="GO:0005634">
    <property type="term" value="C:nucleus"/>
    <property type="evidence" value="ECO:0007669"/>
    <property type="project" value="UniProtKB-SubCell"/>
</dbReference>
<feature type="domain" description="NAC" evidence="13">
    <location>
        <begin position="9"/>
        <end position="160"/>
    </location>
</feature>
<feature type="region of interest" description="Disordered" evidence="11">
    <location>
        <begin position="440"/>
        <end position="532"/>
    </location>
</feature>
<dbReference type="PANTHER" id="PTHR31744:SF216">
    <property type="entry name" value="NAC TRANSCRIPTION FACTOR"/>
    <property type="match status" value="1"/>
</dbReference>
<accession>A0AB40AHL8</accession>
<evidence type="ECO:0000256" key="3">
    <source>
        <dbReference type="ARBA" id="ARBA00022692"/>
    </source>
</evidence>
<evidence type="ECO:0000256" key="4">
    <source>
        <dbReference type="ARBA" id="ARBA00022989"/>
    </source>
</evidence>
<dbReference type="GO" id="GO:0006355">
    <property type="term" value="P:regulation of DNA-templated transcription"/>
    <property type="evidence" value="ECO:0007669"/>
    <property type="project" value="InterPro"/>
</dbReference>
<keyword evidence="10" id="KW-0539">Nucleus</keyword>
<evidence type="ECO:0000256" key="8">
    <source>
        <dbReference type="ARBA" id="ARBA00023159"/>
    </source>
</evidence>
<keyword evidence="8" id="KW-0010">Activator</keyword>
<evidence type="ECO:0000256" key="12">
    <source>
        <dbReference type="SAM" id="Phobius"/>
    </source>
</evidence>